<comment type="caution">
    <text evidence="8">The sequence shown here is derived from an EMBL/GenBank/DDBJ whole genome shotgun (WGS) entry which is preliminary data.</text>
</comment>
<keyword evidence="3 6" id="KW-0812">Transmembrane</keyword>
<dbReference type="InterPro" id="IPR003834">
    <property type="entry name" value="Cyt_c_assmbl_TM_dom"/>
</dbReference>
<accession>A0A523UMX6</accession>
<feature type="transmembrane region" description="Helical" evidence="6">
    <location>
        <begin position="82"/>
        <end position="106"/>
    </location>
</feature>
<protein>
    <submittedName>
        <fullName evidence="8">Cytochrome C biogenesis protein</fullName>
    </submittedName>
</protein>
<keyword evidence="5 6" id="KW-0472">Membrane</keyword>
<organism evidence="8 9">
    <name type="scientific">candidate division TA06 bacterium</name>
    <dbReference type="NCBI Taxonomy" id="2250710"/>
    <lineage>
        <taxon>Bacteria</taxon>
        <taxon>Bacteria division TA06</taxon>
    </lineage>
</organism>
<comment type="similarity">
    <text evidence="2">Belongs to the DsbD family.</text>
</comment>
<dbReference type="GO" id="GO:0017004">
    <property type="term" value="P:cytochrome complex assembly"/>
    <property type="evidence" value="ECO:0007669"/>
    <property type="project" value="InterPro"/>
</dbReference>
<dbReference type="PANTHER" id="PTHR31272">
    <property type="entry name" value="CYTOCHROME C-TYPE BIOGENESIS PROTEIN HI_1454-RELATED"/>
    <property type="match status" value="1"/>
</dbReference>
<feature type="transmembrane region" description="Helical" evidence="6">
    <location>
        <begin position="242"/>
        <end position="262"/>
    </location>
</feature>
<evidence type="ECO:0000256" key="1">
    <source>
        <dbReference type="ARBA" id="ARBA00004141"/>
    </source>
</evidence>
<evidence type="ECO:0000256" key="6">
    <source>
        <dbReference type="SAM" id="Phobius"/>
    </source>
</evidence>
<evidence type="ECO:0000313" key="8">
    <source>
        <dbReference type="EMBL" id="TET43845.1"/>
    </source>
</evidence>
<dbReference type="AlphaFoldDB" id="A0A523UMX6"/>
<dbReference type="EMBL" id="SOJN01000145">
    <property type="protein sequence ID" value="TET43845.1"/>
    <property type="molecule type" value="Genomic_DNA"/>
</dbReference>
<evidence type="ECO:0000256" key="3">
    <source>
        <dbReference type="ARBA" id="ARBA00022692"/>
    </source>
</evidence>
<keyword evidence="4 6" id="KW-1133">Transmembrane helix</keyword>
<evidence type="ECO:0000256" key="2">
    <source>
        <dbReference type="ARBA" id="ARBA00006143"/>
    </source>
</evidence>
<dbReference type="Proteomes" id="UP000315525">
    <property type="component" value="Unassembled WGS sequence"/>
</dbReference>
<gene>
    <name evidence="8" type="ORF">E3J62_12090</name>
</gene>
<sequence length="380" mass="40812">MKDQIELSENEKRIRSRLVILAFILFSVFVLGMVYLATNPATTVTAGLSYAAGLSMITLPCTFPLVFVIVPMSMGKGYKKGFLMALLFGLGLTVTITVYAVVIALAGSYFGMDRATTIMYVVAGTAALLFGLSELALIKFTLPTFGRGIPRIIVERQDYLKALFMGLFLGNAGVACPNPAFYVMLTYIATVGEAATASILGAIHGLGRATPLIFLAILGIIGVNATQALVKRRLAIGRLTGWFLVGIGAVILTIGIYGHHWLLATGLHGGWDALFAKAGGVAEYECCIEPPCTECLTNNLWEGGACFCRKVLEEGSFEGVDNICDECGVGISEGRGVFEMARRTSKYALSTMAAFIVVPIGWFFFKRKREKKGGKSDDKG</sequence>
<dbReference type="GO" id="GO:0016020">
    <property type="term" value="C:membrane"/>
    <property type="evidence" value="ECO:0007669"/>
    <property type="project" value="UniProtKB-SubCell"/>
</dbReference>
<proteinExistence type="inferred from homology"/>
<name>A0A523UMX6_UNCT6</name>
<evidence type="ECO:0000256" key="5">
    <source>
        <dbReference type="ARBA" id="ARBA00023136"/>
    </source>
</evidence>
<feature type="transmembrane region" description="Helical" evidence="6">
    <location>
        <begin position="163"/>
        <end position="189"/>
    </location>
</feature>
<dbReference type="Pfam" id="PF02683">
    <property type="entry name" value="DsbD_TM"/>
    <property type="match status" value="1"/>
</dbReference>
<feature type="transmembrane region" description="Helical" evidence="6">
    <location>
        <begin position="118"/>
        <end position="142"/>
    </location>
</feature>
<evidence type="ECO:0000256" key="4">
    <source>
        <dbReference type="ARBA" id="ARBA00022989"/>
    </source>
</evidence>
<evidence type="ECO:0000313" key="9">
    <source>
        <dbReference type="Proteomes" id="UP000315525"/>
    </source>
</evidence>
<comment type="subcellular location">
    <subcellularLocation>
        <location evidence="1">Membrane</location>
        <topology evidence="1">Multi-pass membrane protein</topology>
    </subcellularLocation>
</comment>
<dbReference type="InterPro" id="IPR051790">
    <property type="entry name" value="Cytochrome_c-biogenesis_DsbD"/>
</dbReference>
<evidence type="ECO:0000259" key="7">
    <source>
        <dbReference type="Pfam" id="PF02683"/>
    </source>
</evidence>
<feature type="transmembrane region" description="Helical" evidence="6">
    <location>
        <begin position="347"/>
        <end position="365"/>
    </location>
</feature>
<feature type="transmembrane region" description="Helical" evidence="6">
    <location>
        <begin position="209"/>
        <end position="230"/>
    </location>
</feature>
<dbReference type="PANTHER" id="PTHR31272:SF9">
    <property type="entry name" value="BLL1027 PROTEIN"/>
    <property type="match status" value="1"/>
</dbReference>
<feature type="domain" description="Cytochrome C biogenesis protein transmembrane" evidence="7">
    <location>
        <begin position="47"/>
        <end position="217"/>
    </location>
</feature>
<feature type="transmembrane region" description="Helical" evidence="6">
    <location>
        <begin position="50"/>
        <end position="70"/>
    </location>
</feature>
<feature type="transmembrane region" description="Helical" evidence="6">
    <location>
        <begin position="18"/>
        <end position="38"/>
    </location>
</feature>
<reference evidence="8 9" key="1">
    <citation type="submission" date="2019-03" db="EMBL/GenBank/DDBJ databases">
        <title>Metabolic potential of uncultured bacteria and archaea associated with petroleum seepage in deep-sea sediments.</title>
        <authorList>
            <person name="Dong X."/>
            <person name="Hubert C."/>
        </authorList>
    </citation>
    <scope>NUCLEOTIDE SEQUENCE [LARGE SCALE GENOMIC DNA]</scope>
    <source>
        <strain evidence="8">E44_bin18</strain>
    </source>
</reference>